<feature type="transmembrane region" description="Helical" evidence="1">
    <location>
        <begin position="85"/>
        <end position="103"/>
    </location>
</feature>
<feature type="transmembrane region" description="Helical" evidence="1">
    <location>
        <begin position="48"/>
        <end position="64"/>
    </location>
</feature>
<reference evidence="2 3" key="1">
    <citation type="submission" date="2023-03" db="EMBL/GenBank/DDBJ databases">
        <title>Genome sequencing of Aquirufa.</title>
        <authorList>
            <person name="Pitt A."/>
            <person name="Hahn M.W."/>
        </authorList>
    </citation>
    <scope>NUCLEOTIDE SEQUENCE [LARGE SCALE GENOMIC DNA]</scope>
    <source>
        <strain evidence="2 3">WAEICH-18A</strain>
    </source>
</reference>
<name>A0ABT6BLY2_9BACT</name>
<feature type="transmembrane region" description="Helical" evidence="1">
    <location>
        <begin position="274"/>
        <end position="294"/>
    </location>
</feature>
<keyword evidence="3" id="KW-1185">Reference proteome</keyword>
<keyword evidence="1" id="KW-0812">Transmembrane</keyword>
<feature type="transmembrane region" description="Helical" evidence="1">
    <location>
        <begin position="109"/>
        <end position="134"/>
    </location>
</feature>
<dbReference type="Proteomes" id="UP001321344">
    <property type="component" value="Unassembled WGS sequence"/>
</dbReference>
<feature type="transmembrane region" description="Helical" evidence="1">
    <location>
        <begin position="241"/>
        <end position="262"/>
    </location>
</feature>
<feature type="transmembrane region" description="Helical" evidence="1">
    <location>
        <begin position="216"/>
        <end position="235"/>
    </location>
</feature>
<evidence type="ECO:0000313" key="3">
    <source>
        <dbReference type="Proteomes" id="UP001321344"/>
    </source>
</evidence>
<feature type="transmembrane region" description="Helical" evidence="1">
    <location>
        <begin position="173"/>
        <end position="189"/>
    </location>
</feature>
<dbReference type="RefSeq" id="WP_276344730.1">
    <property type="nucleotide sequence ID" value="NZ_JARJOW010000007.1"/>
</dbReference>
<dbReference type="EMBL" id="JARJOW010000007">
    <property type="protein sequence ID" value="MDF5691494.1"/>
    <property type="molecule type" value="Genomic_DNA"/>
</dbReference>
<gene>
    <name evidence="2" type="ORF">PQG43_11510</name>
</gene>
<feature type="transmembrane region" description="Helical" evidence="1">
    <location>
        <begin position="21"/>
        <end position="42"/>
    </location>
</feature>
<sequence>MLKEYFELQVKMSNRHLRDAGIHPLLGYVGLTALFLGISIYLFQSTEFAPYIYLLFALSLIGNLSEKRRTEFLRICFGDSGMKKIRICENVMTSLPFLAFLLYQQLFAYMALLLALVILLALSQFKTAMAWTLWTPFSKRPFEFTIGFRNTFYLFILAYGLAVVAVFLDNFNMGIFALLIVFITSLFYHSKAENEYYVWAFHLKPKAFLLRKIKTALLYSSLLALPIALLLSYFFYPNIGIILLFIVLSWAFLISMIVSKYSEYPHEIYLTPSIFLALCLWFPPFLLIFIPYFFKKSQHRLSRLLK</sequence>
<organism evidence="2 3">
    <name type="scientific">Aquirufa aurantiipilula</name>
    <dbReference type="NCBI Taxonomy" id="2696561"/>
    <lineage>
        <taxon>Bacteria</taxon>
        <taxon>Pseudomonadati</taxon>
        <taxon>Bacteroidota</taxon>
        <taxon>Cytophagia</taxon>
        <taxon>Cytophagales</taxon>
        <taxon>Flectobacillaceae</taxon>
        <taxon>Aquirufa</taxon>
    </lineage>
</organism>
<evidence type="ECO:0000256" key="1">
    <source>
        <dbReference type="SAM" id="Phobius"/>
    </source>
</evidence>
<keyword evidence="1" id="KW-0472">Membrane</keyword>
<comment type="caution">
    <text evidence="2">The sequence shown here is derived from an EMBL/GenBank/DDBJ whole genome shotgun (WGS) entry which is preliminary data.</text>
</comment>
<evidence type="ECO:0000313" key="2">
    <source>
        <dbReference type="EMBL" id="MDF5691494.1"/>
    </source>
</evidence>
<accession>A0ABT6BLY2</accession>
<keyword evidence="1" id="KW-1133">Transmembrane helix</keyword>
<feature type="transmembrane region" description="Helical" evidence="1">
    <location>
        <begin position="146"/>
        <end position="167"/>
    </location>
</feature>
<protein>
    <submittedName>
        <fullName evidence="2">ABC transporter permease</fullName>
    </submittedName>
</protein>
<proteinExistence type="predicted"/>